<evidence type="ECO:0008006" key="7">
    <source>
        <dbReference type="Google" id="ProtNLM"/>
    </source>
</evidence>
<comment type="pathway">
    <text evidence="1">Cell wall biogenesis; cell wall polysaccharide biosynthesis.</text>
</comment>
<evidence type="ECO:0000256" key="1">
    <source>
        <dbReference type="ARBA" id="ARBA00004776"/>
    </source>
</evidence>
<keyword evidence="6" id="KW-1185">Reference proteome</keyword>
<name>A0ABM8GSU5_9MICO</name>
<comment type="similarity">
    <text evidence="2">Belongs to the glycosyltransferase 2 family.</text>
</comment>
<dbReference type="Pfam" id="PF13641">
    <property type="entry name" value="Glyco_tranf_2_3"/>
    <property type="match status" value="1"/>
</dbReference>
<accession>A0ABM8GSU5</accession>
<dbReference type="EMBL" id="AP027732">
    <property type="protein sequence ID" value="BDZ51533.1"/>
    <property type="molecule type" value="Genomic_DNA"/>
</dbReference>
<keyword evidence="4" id="KW-0808">Transferase</keyword>
<sequence length="508" mass="55090">MTATTTTGPGVVVVVPVYGDLDSLRECLGALLRHLDLTRHRILLVNDCGPDADEIENALLGMIDGVSGVTYARNDENLGFVGTCNRAVNELDTSDRDVLLLNSDTVPTPGFVDEMLEVLYAQDDIGVVTARSNNATIASFPFRLSAGGDRTFERTTEVFEALSGRLPRWYSPPVAMGFCFLTRRTLIRRFGLFDDAFAPGYGEENDYCLRIGRQGYVSTMANRALVFHSGSKSFVGARRNTLRTSHQRELERRYPFYGEAVQSFLRHDVAPADRFSDVLVPRAGSRPRISLDLRDAPAEVVATAVPSFLAAFPGSSWTREVVVDADVVDSAVVDSAVVDDAVPADDTSVATTTNDDDIVTATILVDGFTTPRALVRAHRRSSVLVSLAPDPRPSASAPWTDAAFRARARDVATTLDRHSAVSIDGDWASAALSLTDALAEPVGARVDALDARWADLHLADVTLDAAGPESGAEVERLRTEIADLRASRTFRTGEKIARLAPRLPGRRK</sequence>
<evidence type="ECO:0000313" key="5">
    <source>
        <dbReference type="EMBL" id="BDZ51533.1"/>
    </source>
</evidence>
<gene>
    <name evidence="5" type="ORF">GCM10025867_37740</name>
</gene>
<keyword evidence="3" id="KW-0328">Glycosyltransferase</keyword>
<dbReference type="SUPFAM" id="SSF53448">
    <property type="entry name" value="Nucleotide-diphospho-sugar transferases"/>
    <property type="match status" value="1"/>
</dbReference>
<dbReference type="InterPro" id="IPR029044">
    <property type="entry name" value="Nucleotide-diphossugar_trans"/>
</dbReference>
<evidence type="ECO:0000313" key="6">
    <source>
        <dbReference type="Proteomes" id="UP001321486"/>
    </source>
</evidence>
<organism evidence="5 6">
    <name type="scientific">Frondihabitans sucicola</name>
    <dbReference type="NCBI Taxonomy" id="1268041"/>
    <lineage>
        <taxon>Bacteria</taxon>
        <taxon>Bacillati</taxon>
        <taxon>Actinomycetota</taxon>
        <taxon>Actinomycetes</taxon>
        <taxon>Micrococcales</taxon>
        <taxon>Microbacteriaceae</taxon>
        <taxon>Frondihabitans</taxon>
    </lineage>
</organism>
<reference evidence="6" key="1">
    <citation type="journal article" date="2019" name="Int. J. Syst. Evol. Microbiol.">
        <title>The Global Catalogue of Microorganisms (GCM) 10K type strain sequencing project: providing services to taxonomists for standard genome sequencing and annotation.</title>
        <authorList>
            <consortium name="The Broad Institute Genomics Platform"/>
            <consortium name="The Broad Institute Genome Sequencing Center for Infectious Disease"/>
            <person name="Wu L."/>
            <person name="Ma J."/>
        </authorList>
    </citation>
    <scope>NUCLEOTIDE SEQUENCE [LARGE SCALE GENOMIC DNA]</scope>
    <source>
        <strain evidence="6">NBRC 108728</strain>
    </source>
</reference>
<dbReference type="PANTHER" id="PTHR43179:SF12">
    <property type="entry name" value="GALACTOFURANOSYLTRANSFERASE GLFT2"/>
    <property type="match status" value="1"/>
</dbReference>
<evidence type="ECO:0000256" key="2">
    <source>
        <dbReference type="ARBA" id="ARBA00006739"/>
    </source>
</evidence>
<evidence type="ECO:0000256" key="4">
    <source>
        <dbReference type="ARBA" id="ARBA00022679"/>
    </source>
</evidence>
<evidence type="ECO:0000256" key="3">
    <source>
        <dbReference type="ARBA" id="ARBA00022676"/>
    </source>
</evidence>
<protein>
    <recommendedName>
        <fullName evidence="7">Glycosyltransferase family 2 protein</fullName>
    </recommendedName>
</protein>
<dbReference type="Proteomes" id="UP001321486">
    <property type="component" value="Chromosome"/>
</dbReference>
<dbReference type="PANTHER" id="PTHR43179">
    <property type="entry name" value="RHAMNOSYLTRANSFERASE WBBL"/>
    <property type="match status" value="1"/>
</dbReference>
<proteinExistence type="inferred from homology"/>
<dbReference type="RefSeq" id="WP_286344279.1">
    <property type="nucleotide sequence ID" value="NZ_AP027732.1"/>
</dbReference>
<dbReference type="Gene3D" id="3.90.550.10">
    <property type="entry name" value="Spore Coat Polysaccharide Biosynthesis Protein SpsA, Chain A"/>
    <property type="match status" value="1"/>
</dbReference>